<dbReference type="SUPFAM" id="SSF81383">
    <property type="entry name" value="F-box domain"/>
    <property type="match status" value="1"/>
</dbReference>
<evidence type="ECO:0000313" key="1">
    <source>
        <dbReference type="Proteomes" id="UP000887574"/>
    </source>
</evidence>
<accession>A0A915EAL9</accession>
<organism evidence="1 2">
    <name type="scientific">Ditylenchus dipsaci</name>
    <dbReference type="NCBI Taxonomy" id="166011"/>
    <lineage>
        <taxon>Eukaryota</taxon>
        <taxon>Metazoa</taxon>
        <taxon>Ecdysozoa</taxon>
        <taxon>Nematoda</taxon>
        <taxon>Chromadorea</taxon>
        <taxon>Rhabditida</taxon>
        <taxon>Tylenchina</taxon>
        <taxon>Tylenchomorpha</taxon>
        <taxon>Sphaerularioidea</taxon>
        <taxon>Anguinidae</taxon>
        <taxon>Anguininae</taxon>
        <taxon>Ditylenchus</taxon>
    </lineage>
</organism>
<evidence type="ECO:0000313" key="2">
    <source>
        <dbReference type="WBParaSite" id="jg4124"/>
    </source>
</evidence>
<name>A0A915EAL9_9BILA</name>
<protein>
    <submittedName>
        <fullName evidence="2">F-box domain-containing protein</fullName>
    </submittedName>
</protein>
<dbReference type="WBParaSite" id="jg4124">
    <property type="protein sequence ID" value="jg4124"/>
    <property type="gene ID" value="jg4124"/>
</dbReference>
<keyword evidence="1" id="KW-1185">Reference proteome</keyword>
<dbReference type="AlphaFoldDB" id="A0A915EAL9"/>
<sequence>MVLPTETLVGVFGFLDYKTSAKLLIVSKRCNATLTQLMVMQAGNQHLNYANVSIFDFTFILEEKMTSDEERPIIISSLRRVKQLKEAFEQHNRWSKSRQTTLS</sequence>
<dbReference type="InterPro" id="IPR036047">
    <property type="entry name" value="F-box-like_dom_sf"/>
</dbReference>
<dbReference type="Proteomes" id="UP000887574">
    <property type="component" value="Unplaced"/>
</dbReference>
<reference evidence="2" key="1">
    <citation type="submission" date="2022-11" db="UniProtKB">
        <authorList>
            <consortium name="WormBaseParasite"/>
        </authorList>
    </citation>
    <scope>IDENTIFICATION</scope>
</reference>
<proteinExistence type="predicted"/>